<dbReference type="PROSITE" id="PS01180">
    <property type="entry name" value="CUB"/>
    <property type="match status" value="1"/>
</dbReference>
<sequence>MKFVFVFFIVCAAVVTFHQVEGKQKGRKDEEVRHGKYDRKERVNKHKRMYRHKEVYDKDCNCKVECDSEKEREDEDEDGLCCKTMKCCKTCNDTLQCKGGDGICKQTCGVNEEDTGPCCNSNRCCQPPACNETLQYAQCKARNGESKPLCDVNEQDTGIGPFCNDNRCCEPPTCIAKKDCICKKTSCNSNEYEENIGTCSGSDTCCKPCCLTCGGTFNGPVGSFTSPNYPSDYCNNQNCYYIITVEEGSKIMLNFTNVHLEISNGVAYDLVKVYDGEITIEALLDTLPGGPTGGIEFNSTSNKMIIHFESDGSTTFPGFSAIYKTLQ</sequence>
<dbReference type="OrthoDB" id="6083567at2759"/>
<organism evidence="6 7">
    <name type="scientific">Mytilus coruscus</name>
    <name type="common">Sea mussel</name>
    <dbReference type="NCBI Taxonomy" id="42192"/>
    <lineage>
        <taxon>Eukaryota</taxon>
        <taxon>Metazoa</taxon>
        <taxon>Spiralia</taxon>
        <taxon>Lophotrochozoa</taxon>
        <taxon>Mollusca</taxon>
        <taxon>Bivalvia</taxon>
        <taxon>Autobranchia</taxon>
        <taxon>Pteriomorphia</taxon>
        <taxon>Mytilida</taxon>
        <taxon>Mytiloidea</taxon>
        <taxon>Mytilidae</taxon>
        <taxon>Mytilinae</taxon>
        <taxon>Mytilus</taxon>
    </lineage>
</organism>
<dbReference type="CDD" id="cd00041">
    <property type="entry name" value="CUB"/>
    <property type="match status" value="1"/>
</dbReference>
<protein>
    <submittedName>
        <fullName evidence="6">CUBN</fullName>
    </submittedName>
</protein>
<dbReference type="EMBL" id="CACVKT020004331">
    <property type="protein sequence ID" value="CAC5389365.1"/>
    <property type="molecule type" value="Genomic_DNA"/>
</dbReference>
<evidence type="ECO:0000256" key="1">
    <source>
        <dbReference type="ARBA" id="ARBA00022737"/>
    </source>
</evidence>
<dbReference type="FunFam" id="2.60.120.290:FF:000013">
    <property type="entry name" value="Membrane frizzled-related protein"/>
    <property type="match status" value="1"/>
</dbReference>
<dbReference type="PANTHER" id="PTHR24251">
    <property type="entry name" value="OVOCHYMASE-RELATED"/>
    <property type="match status" value="1"/>
</dbReference>
<name>A0A6J8BZE6_MYTCO</name>
<evidence type="ECO:0000313" key="7">
    <source>
        <dbReference type="Proteomes" id="UP000507470"/>
    </source>
</evidence>
<feature type="chain" id="PRO_5027035681" evidence="4">
    <location>
        <begin position="23"/>
        <end position="327"/>
    </location>
</feature>
<accession>A0A6J8BZE6</accession>
<dbReference type="SUPFAM" id="SSF49854">
    <property type="entry name" value="Spermadhesin, CUB domain"/>
    <property type="match status" value="1"/>
</dbReference>
<keyword evidence="2" id="KW-1015">Disulfide bond</keyword>
<dbReference type="Gene3D" id="2.60.120.290">
    <property type="entry name" value="Spermadhesin, CUB domain"/>
    <property type="match status" value="1"/>
</dbReference>
<dbReference type="SMART" id="SM00042">
    <property type="entry name" value="CUB"/>
    <property type="match status" value="1"/>
</dbReference>
<evidence type="ECO:0000259" key="5">
    <source>
        <dbReference type="PROSITE" id="PS01180"/>
    </source>
</evidence>
<proteinExistence type="predicted"/>
<dbReference type="InterPro" id="IPR035914">
    <property type="entry name" value="Sperma_CUB_dom_sf"/>
</dbReference>
<comment type="caution">
    <text evidence="3">Lacks conserved residue(s) required for the propagation of feature annotation.</text>
</comment>
<dbReference type="PANTHER" id="PTHR24251:SF37">
    <property type="entry name" value="CUB DOMAIN-CONTAINING PROTEIN"/>
    <property type="match status" value="1"/>
</dbReference>
<dbReference type="AlphaFoldDB" id="A0A6J8BZE6"/>
<feature type="domain" description="CUB" evidence="5">
    <location>
        <begin position="213"/>
        <end position="326"/>
    </location>
</feature>
<gene>
    <name evidence="6" type="ORF">MCOR_24530</name>
</gene>
<feature type="signal peptide" evidence="4">
    <location>
        <begin position="1"/>
        <end position="22"/>
    </location>
</feature>
<keyword evidence="4" id="KW-0732">Signal</keyword>
<evidence type="ECO:0000256" key="4">
    <source>
        <dbReference type="SAM" id="SignalP"/>
    </source>
</evidence>
<dbReference type="Proteomes" id="UP000507470">
    <property type="component" value="Unassembled WGS sequence"/>
</dbReference>
<evidence type="ECO:0000256" key="2">
    <source>
        <dbReference type="ARBA" id="ARBA00023157"/>
    </source>
</evidence>
<keyword evidence="1" id="KW-0677">Repeat</keyword>
<reference evidence="6 7" key="1">
    <citation type="submission" date="2020-06" db="EMBL/GenBank/DDBJ databases">
        <authorList>
            <person name="Li R."/>
            <person name="Bekaert M."/>
        </authorList>
    </citation>
    <scope>NUCLEOTIDE SEQUENCE [LARGE SCALE GENOMIC DNA]</scope>
    <source>
        <strain evidence="7">wild</strain>
    </source>
</reference>
<dbReference type="InterPro" id="IPR000859">
    <property type="entry name" value="CUB_dom"/>
</dbReference>
<keyword evidence="7" id="KW-1185">Reference proteome</keyword>
<evidence type="ECO:0000313" key="6">
    <source>
        <dbReference type="EMBL" id="CAC5389365.1"/>
    </source>
</evidence>
<evidence type="ECO:0000256" key="3">
    <source>
        <dbReference type="PROSITE-ProRule" id="PRU00059"/>
    </source>
</evidence>
<dbReference type="Pfam" id="PF00431">
    <property type="entry name" value="CUB"/>
    <property type="match status" value="1"/>
</dbReference>